<organism evidence="2 6">
    <name type="scientific">Adineta steineri</name>
    <dbReference type="NCBI Taxonomy" id="433720"/>
    <lineage>
        <taxon>Eukaryota</taxon>
        <taxon>Metazoa</taxon>
        <taxon>Spiralia</taxon>
        <taxon>Gnathifera</taxon>
        <taxon>Rotifera</taxon>
        <taxon>Eurotatoria</taxon>
        <taxon>Bdelloidea</taxon>
        <taxon>Adinetida</taxon>
        <taxon>Adinetidae</taxon>
        <taxon>Adineta</taxon>
    </lineage>
</organism>
<evidence type="ECO:0000256" key="1">
    <source>
        <dbReference type="SAM" id="MobiDB-lite"/>
    </source>
</evidence>
<dbReference type="AlphaFoldDB" id="A0A815FK38"/>
<dbReference type="EMBL" id="CAJNON010000590">
    <property type="protein sequence ID" value="CAF1327175.1"/>
    <property type="molecule type" value="Genomic_DNA"/>
</dbReference>
<comment type="caution">
    <text evidence="2">The sequence shown here is derived from an EMBL/GenBank/DDBJ whole genome shotgun (WGS) entry which is preliminary data.</text>
</comment>
<name>A0A815FK38_9BILA</name>
<dbReference type="Gene3D" id="3.40.50.1240">
    <property type="entry name" value="Phosphoglycerate mutase-like"/>
    <property type="match status" value="1"/>
</dbReference>
<dbReference type="Proteomes" id="UP000663832">
    <property type="component" value="Unassembled WGS sequence"/>
</dbReference>
<dbReference type="PANTHER" id="PTHR16469">
    <property type="entry name" value="UBIQUITIN-ASSOCIATED AND SH3 DOMAIN-CONTAINING BA-RELATED"/>
    <property type="match status" value="1"/>
</dbReference>
<dbReference type="CDD" id="cd07067">
    <property type="entry name" value="HP_PGM_like"/>
    <property type="match status" value="1"/>
</dbReference>
<dbReference type="OrthoDB" id="414418at2759"/>
<evidence type="ECO:0000313" key="6">
    <source>
        <dbReference type="Proteomes" id="UP000663891"/>
    </source>
</evidence>
<protein>
    <recommendedName>
        <fullName evidence="7">Phosphoglycerate mutase-like protein</fullName>
    </recommendedName>
</protein>
<evidence type="ECO:0000313" key="4">
    <source>
        <dbReference type="EMBL" id="CAF3895320.1"/>
    </source>
</evidence>
<evidence type="ECO:0000313" key="2">
    <source>
        <dbReference type="EMBL" id="CAF1327175.1"/>
    </source>
</evidence>
<dbReference type="InterPro" id="IPR029033">
    <property type="entry name" value="His_PPase_superfam"/>
</dbReference>
<proteinExistence type="predicted"/>
<feature type="compositionally biased region" description="Low complexity" evidence="1">
    <location>
        <begin position="108"/>
        <end position="120"/>
    </location>
</feature>
<dbReference type="Pfam" id="PF00300">
    <property type="entry name" value="His_Phos_1"/>
    <property type="match status" value="1"/>
</dbReference>
<dbReference type="PANTHER" id="PTHR16469:SF27">
    <property type="entry name" value="UBIQUITIN-ASSOCIATED AND SH3 DOMAIN-CONTAINING BA-RELATED"/>
    <property type="match status" value="1"/>
</dbReference>
<dbReference type="Proteomes" id="UP000663891">
    <property type="component" value="Unassembled WGS sequence"/>
</dbReference>
<accession>A0A815FK38</accession>
<keyword evidence="5" id="KW-1185">Reference proteome</keyword>
<dbReference type="InterPro" id="IPR051710">
    <property type="entry name" value="Phosphatase_SH3-domain"/>
</dbReference>
<reference evidence="2" key="1">
    <citation type="submission" date="2021-02" db="EMBL/GenBank/DDBJ databases">
        <authorList>
            <person name="Nowell W R."/>
        </authorList>
    </citation>
    <scope>NUCLEOTIDE SEQUENCE</scope>
</reference>
<dbReference type="EMBL" id="CAJOAY010001862">
    <property type="protein sequence ID" value="CAF3895320.1"/>
    <property type="molecule type" value="Genomic_DNA"/>
</dbReference>
<dbReference type="EMBL" id="CAJNOM010000459">
    <property type="protein sequence ID" value="CAF1450139.1"/>
    <property type="molecule type" value="Genomic_DNA"/>
</dbReference>
<feature type="region of interest" description="Disordered" evidence="1">
    <location>
        <begin position="100"/>
        <end position="120"/>
    </location>
</feature>
<gene>
    <name evidence="4" type="ORF">OKA104_LOCUS23884</name>
    <name evidence="3" type="ORF">QVE165_LOCUS40231</name>
    <name evidence="2" type="ORF">VCS650_LOCUS32475</name>
</gene>
<sequence length="378" mass="44286">MTMTSNDIDLLHIDEDLELDSTSSNSHVRIHSPLPLLKIPVKSTESLNFTVRSRHKSKTLSKKRTLTRYIFPRIPSRTESLIQPLDYYEPDNYYHHHYYHHHHHHHQQQPQQQLQQQGQQSNEGCDMRFFIIRHGERVDRYFGSNWFMLAFDNNGQYRPYHVNYPPDLPPRPNKYFWALDTPLTRDGLNAAQNVGRVLGLNQFEPTYVYSSPAMRCIFTTFQILKGLGLENKLSIRIEPGLLELGAARFGMSFFLTPIEWYNYGINVDLTYQPIMQNIDPLERESAYYLRSKYIIRQIEQIHNNNSSPSSLNILLVGHATSPETLTWDLVGRQPNVYDLFTLSLNIGYLQMVITEREKQTKAWSLTQMPLQSTTLKWV</sequence>
<dbReference type="SUPFAM" id="SSF53254">
    <property type="entry name" value="Phosphoglycerate mutase-like"/>
    <property type="match status" value="1"/>
</dbReference>
<evidence type="ECO:0000313" key="5">
    <source>
        <dbReference type="Proteomes" id="UP000663832"/>
    </source>
</evidence>
<evidence type="ECO:0008006" key="7">
    <source>
        <dbReference type="Google" id="ProtNLM"/>
    </source>
</evidence>
<dbReference type="Proteomes" id="UP000663881">
    <property type="component" value="Unassembled WGS sequence"/>
</dbReference>
<dbReference type="InterPro" id="IPR013078">
    <property type="entry name" value="His_Pase_superF_clade-1"/>
</dbReference>
<evidence type="ECO:0000313" key="3">
    <source>
        <dbReference type="EMBL" id="CAF1450139.1"/>
    </source>
</evidence>